<dbReference type="PROSITE" id="PS01124">
    <property type="entry name" value="HTH_ARAC_FAMILY_2"/>
    <property type="match status" value="1"/>
</dbReference>
<dbReference type="GO" id="GO:0000976">
    <property type="term" value="F:transcription cis-regulatory region binding"/>
    <property type="evidence" value="ECO:0007669"/>
    <property type="project" value="TreeGrafter"/>
</dbReference>
<feature type="domain" description="HTH araC/xylS-type" evidence="4">
    <location>
        <begin position="255"/>
        <end position="355"/>
    </location>
</feature>
<evidence type="ECO:0000313" key="5">
    <source>
        <dbReference type="EMBL" id="NIJ18201.1"/>
    </source>
</evidence>
<dbReference type="AlphaFoldDB" id="A0A846MBG5"/>
<gene>
    <name evidence="5" type="ORF">FHS54_003201</name>
</gene>
<reference evidence="5 6" key="1">
    <citation type="submission" date="2020-03" db="EMBL/GenBank/DDBJ databases">
        <title>Genomic Encyclopedia of Type Strains, Phase IV (KMG-IV): sequencing the most valuable type-strain genomes for metagenomic binning, comparative biology and taxonomic classification.</title>
        <authorList>
            <person name="Goeker M."/>
        </authorList>
    </citation>
    <scope>NUCLEOTIDE SEQUENCE [LARGE SCALE GENOMIC DNA]</scope>
    <source>
        <strain evidence="5 6">DSM 21299</strain>
    </source>
</reference>
<proteinExistence type="predicted"/>
<evidence type="ECO:0000256" key="3">
    <source>
        <dbReference type="ARBA" id="ARBA00023163"/>
    </source>
</evidence>
<organism evidence="5 6">
    <name type="scientific">Sphingobium vermicomposti</name>
    <dbReference type="NCBI Taxonomy" id="529005"/>
    <lineage>
        <taxon>Bacteria</taxon>
        <taxon>Pseudomonadati</taxon>
        <taxon>Pseudomonadota</taxon>
        <taxon>Alphaproteobacteria</taxon>
        <taxon>Sphingomonadales</taxon>
        <taxon>Sphingomonadaceae</taxon>
        <taxon>Sphingobium</taxon>
    </lineage>
</organism>
<dbReference type="GO" id="GO:0005829">
    <property type="term" value="C:cytosol"/>
    <property type="evidence" value="ECO:0007669"/>
    <property type="project" value="TreeGrafter"/>
</dbReference>
<evidence type="ECO:0000256" key="1">
    <source>
        <dbReference type="ARBA" id="ARBA00023015"/>
    </source>
</evidence>
<name>A0A846MBG5_9SPHN</name>
<keyword evidence="1" id="KW-0805">Transcription regulation</keyword>
<keyword evidence="3" id="KW-0804">Transcription</keyword>
<dbReference type="PANTHER" id="PTHR47894">
    <property type="entry name" value="HTH-TYPE TRANSCRIPTIONAL REGULATOR GADX"/>
    <property type="match status" value="1"/>
</dbReference>
<dbReference type="SUPFAM" id="SSF46689">
    <property type="entry name" value="Homeodomain-like"/>
    <property type="match status" value="1"/>
</dbReference>
<dbReference type="InterPro" id="IPR009057">
    <property type="entry name" value="Homeodomain-like_sf"/>
</dbReference>
<dbReference type="SMART" id="SM00342">
    <property type="entry name" value="HTH_ARAC"/>
    <property type="match status" value="1"/>
</dbReference>
<dbReference type="GO" id="GO:0003700">
    <property type="term" value="F:DNA-binding transcription factor activity"/>
    <property type="evidence" value="ECO:0007669"/>
    <property type="project" value="InterPro"/>
</dbReference>
<dbReference type="EMBL" id="JAASQR010000004">
    <property type="protein sequence ID" value="NIJ18201.1"/>
    <property type="molecule type" value="Genomic_DNA"/>
</dbReference>
<accession>A0A846MBG5</accession>
<dbReference type="Gene3D" id="1.10.10.60">
    <property type="entry name" value="Homeodomain-like"/>
    <property type="match status" value="1"/>
</dbReference>
<evidence type="ECO:0000313" key="6">
    <source>
        <dbReference type="Proteomes" id="UP000576821"/>
    </source>
</evidence>
<keyword evidence="6" id="KW-1185">Reference proteome</keyword>
<protein>
    <submittedName>
        <fullName evidence="5">AraC-like DNA-binding protein</fullName>
    </submittedName>
</protein>
<keyword evidence="2 5" id="KW-0238">DNA-binding</keyword>
<dbReference type="PANTHER" id="PTHR47894:SF1">
    <property type="entry name" value="HTH-TYPE TRANSCRIPTIONAL REGULATOR VQSM"/>
    <property type="match status" value="1"/>
</dbReference>
<dbReference type="InterPro" id="IPR018060">
    <property type="entry name" value="HTH_AraC"/>
</dbReference>
<dbReference type="Pfam" id="PF12625">
    <property type="entry name" value="Arabinose_bd"/>
    <property type="match status" value="1"/>
</dbReference>
<dbReference type="Proteomes" id="UP000576821">
    <property type="component" value="Unassembled WGS sequence"/>
</dbReference>
<dbReference type="InterPro" id="IPR032687">
    <property type="entry name" value="AraC-type_N"/>
</dbReference>
<evidence type="ECO:0000259" key="4">
    <source>
        <dbReference type="PROSITE" id="PS01124"/>
    </source>
</evidence>
<evidence type="ECO:0000256" key="2">
    <source>
        <dbReference type="ARBA" id="ARBA00023125"/>
    </source>
</evidence>
<sequence length="358" mass="40017">MTKSLIPNKQLSQPVPGRVPAGVGRDLMAMIAEYGGDPEIFLRSAGLLSLKTVLMDRSDERDSIAHRDFTRLYARATALLDEVAGRQEGRTSITKGGIDMMCYAIITCRTLRDVIARMDSFFALLAPRTGRLTLTVTRGEARLDMATIRKVRNSCAYLSDLTGLATHHRLFGWLIGEDMPLLGAAMRYPPLLDARTVAYLLPYPVEHHAPENSLRFPARYVDRPVVRDHHELDLLLERFPFDIEEPQSKQTPLSDRIAHLYASMLASGDAPVTGNELARQFSISVATLKRRLTAEGTSLSRIKANARRDLAVHLLRDPRLSIAEVGRRAHFSDTGSFCRAFRQWTGKPPSRWRSGLNG</sequence>
<dbReference type="Pfam" id="PF12833">
    <property type="entry name" value="HTH_18"/>
    <property type="match status" value="1"/>
</dbReference>
<comment type="caution">
    <text evidence="5">The sequence shown here is derived from an EMBL/GenBank/DDBJ whole genome shotgun (WGS) entry which is preliminary data.</text>
</comment>
<dbReference type="RefSeq" id="WP_167305070.1">
    <property type="nucleotide sequence ID" value="NZ_JAASQR010000004.1"/>
</dbReference>